<dbReference type="Proteomes" id="UP000518681">
    <property type="component" value="Unassembled WGS sequence"/>
</dbReference>
<name>A0AAW3UU06_9BURK</name>
<evidence type="ECO:0000313" key="2">
    <source>
        <dbReference type="Proteomes" id="UP000518681"/>
    </source>
</evidence>
<reference evidence="1 2" key="1">
    <citation type="submission" date="2020-08" db="EMBL/GenBank/DDBJ databases">
        <title>Genomic Encyclopedia of Type Strains, Phase IV (KMG-V): Genome sequencing to study the core and pangenomes of soil and plant-associated prokaryotes.</title>
        <authorList>
            <person name="Whitman W."/>
        </authorList>
    </citation>
    <scope>NUCLEOTIDE SEQUENCE [LARGE SCALE GENOMIC DNA]</scope>
    <source>
        <strain evidence="1 2">SEMIA 4013</strain>
    </source>
</reference>
<proteinExistence type="predicted"/>
<dbReference type="EMBL" id="JACIIK010000003">
    <property type="protein sequence ID" value="MBB6201231.1"/>
    <property type="molecule type" value="Genomic_DNA"/>
</dbReference>
<dbReference type="Gene3D" id="3.30.70.1230">
    <property type="entry name" value="Nucleotide cyclase"/>
    <property type="match status" value="1"/>
</dbReference>
<comment type="caution">
    <text evidence="1">The sequence shown here is derived from an EMBL/GenBank/DDBJ whole genome shotgun (WGS) entry which is preliminary data.</text>
</comment>
<dbReference type="RefSeq" id="WP_183804428.1">
    <property type="nucleotide sequence ID" value="NZ_JACIII010000030.1"/>
</dbReference>
<dbReference type="SUPFAM" id="SSF55073">
    <property type="entry name" value="Nucleotide cyclase"/>
    <property type="match status" value="1"/>
</dbReference>
<organism evidence="1 2">
    <name type="scientific">Paraburkholderia fungorum</name>
    <dbReference type="NCBI Taxonomy" id="134537"/>
    <lineage>
        <taxon>Bacteria</taxon>
        <taxon>Pseudomonadati</taxon>
        <taxon>Pseudomonadota</taxon>
        <taxon>Betaproteobacteria</taxon>
        <taxon>Burkholderiales</taxon>
        <taxon>Burkholderiaceae</taxon>
        <taxon>Paraburkholderia</taxon>
    </lineage>
</organism>
<evidence type="ECO:0000313" key="1">
    <source>
        <dbReference type="EMBL" id="MBB6201231.1"/>
    </source>
</evidence>
<evidence type="ECO:0008006" key="3">
    <source>
        <dbReference type="Google" id="ProtNLM"/>
    </source>
</evidence>
<gene>
    <name evidence="1" type="ORF">GGD69_002080</name>
</gene>
<accession>A0AAW3UU06</accession>
<dbReference type="InterPro" id="IPR029787">
    <property type="entry name" value="Nucleotide_cyclase"/>
</dbReference>
<protein>
    <recommendedName>
        <fullName evidence="3">Adenylate/guanylate cyclase domain-containing protein</fullName>
    </recommendedName>
</protein>
<sequence>MLSPSQKQTVRTTVREGLQRAIVNWTKVGRDMVRKATNDSVAMEASAQKSIIPGHPWVSDGVPKVDEFVAVVVDMRNSSQHLKSRINRPRVQHGFQRIYYETSALLPAIAVTSSFEGGTVTEYLGDGALVLFPVDTANRARSVRDAYRAADNCVRDMRDIVNEEISGIFDLPPIDIGVGLSLSKALVTLVGADPHTQPKAIGECVWEATKLSGGVNTVHVSRSVREAWPSSKNGLLKFTPCTVKGVDGYKVSKESLRKAA</sequence>
<dbReference type="AlphaFoldDB" id="A0AAW3UU06"/>